<gene>
    <name evidence="2" type="ORF">PNAL_LOCUS7884</name>
</gene>
<protein>
    <submittedName>
        <fullName evidence="2">Uncharacterized protein</fullName>
    </submittedName>
</protein>
<reference evidence="2" key="1">
    <citation type="submission" date="2021-07" db="EMBL/GenBank/DDBJ databases">
        <authorList>
            <person name="Branca A.L. A."/>
        </authorList>
    </citation>
    <scope>NUCLEOTIDE SEQUENCE</scope>
</reference>
<proteinExistence type="predicted"/>
<organism evidence="2 3">
    <name type="scientific">Penicillium nalgiovense</name>
    <dbReference type="NCBI Taxonomy" id="60175"/>
    <lineage>
        <taxon>Eukaryota</taxon>
        <taxon>Fungi</taxon>
        <taxon>Dikarya</taxon>
        <taxon>Ascomycota</taxon>
        <taxon>Pezizomycotina</taxon>
        <taxon>Eurotiomycetes</taxon>
        <taxon>Eurotiomycetidae</taxon>
        <taxon>Eurotiales</taxon>
        <taxon>Aspergillaceae</taxon>
        <taxon>Penicillium</taxon>
    </lineage>
</organism>
<evidence type="ECO:0000313" key="2">
    <source>
        <dbReference type="EMBL" id="CAG8214854.1"/>
    </source>
</evidence>
<accession>A0A9W4I3J2</accession>
<dbReference type="OrthoDB" id="340608at2759"/>
<dbReference type="Proteomes" id="UP001153461">
    <property type="component" value="Unassembled WGS sequence"/>
</dbReference>
<evidence type="ECO:0000256" key="1">
    <source>
        <dbReference type="SAM" id="SignalP"/>
    </source>
</evidence>
<sequence length="71" mass="8425">MLIFLVGTLFSFHWRGDMDDLCSRHVPQFTNNDYVVRRHVLHWLDILRQSSCPLWTVERWATSGFTLEGLC</sequence>
<dbReference type="AlphaFoldDB" id="A0A9W4I3J2"/>
<feature type="chain" id="PRO_5040994263" evidence="1">
    <location>
        <begin position="19"/>
        <end position="71"/>
    </location>
</feature>
<dbReference type="EMBL" id="CAJVNV010000488">
    <property type="protein sequence ID" value="CAG8214854.1"/>
    <property type="molecule type" value="Genomic_DNA"/>
</dbReference>
<evidence type="ECO:0000313" key="3">
    <source>
        <dbReference type="Proteomes" id="UP001153461"/>
    </source>
</evidence>
<comment type="caution">
    <text evidence="2">The sequence shown here is derived from an EMBL/GenBank/DDBJ whole genome shotgun (WGS) entry which is preliminary data.</text>
</comment>
<feature type="signal peptide" evidence="1">
    <location>
        <begin position="1"/>
        <end position="18"/>
    </location>
</feature>
<keyword evidence="1" id="KW-0732">Signal</keyword>
<name>A0A9W4I3J2_PENNA</name>